<feature type="transmembrane region" description="Helical" evidence="8">
    <location>
        <begin position="296"/>
        <end position="316"/>
    </location>
</feature>
<dbReference type="AlphaFoldDB" id="A0A4P6KES6"/>
<comment type="subcellular location">
    <subcellularLocation>
        <location evidence="1">Membrane</location>
        <topology evidence="1">Multi-pass membrane protein</topology>
    </subcellularLocation>
</comment>
<evidence type="ECO:0000256" key="3">
    <source>
        <dbReference type="ARBA" id="ARBA00022448"/>
    </source>
</evidence>
<comment type="similarity">
    <text evidence="2 7">Belongs to the purine-cytosine permease (2.A.39) family.</text>
</comment>
<evidence type="ECO:0000256" key="1">
    <source>
        <dbReference type="ARBA" id="ARBA00004141"/>
    </source>
</evidence>
<dbReference type="Gene3D" id="1.10.4160.10">
    <property type="entry name" value="Hydantoin permease"/>
    <property type="match status" value="1"/>
</dbReference>
<feature type="transmembrane region" description="Helical" evidence="8">
    <location>
        <begin position="178"/>
        <end position="198"/>
    </location>
</feature>
<feature type="transmembrane region" description="Helical" evidence="8">
    <location>
        <begin position="67"/>
        <end position="92"/>
    </location>
</feature>
<keyword evidence="5 8" id="KW-1133">Transmembrane helix</keyword>
<feature type="transmembrane region" description="Helical" evidence="8">
    <location>
        <begin position="444"/>
        <end position="466"/>
    </location>
</feature>
<feature type="transmembrane region" description="Helical" evidence="8">
    <location>
        <begin position="408"/>
        <end position="432"/>
    </location>
</feature>
<name>A0A4P6KES6_9MICO</name>
<keyword evidence="10" id="KW-1185">Reference proteome</keyword>
<evidence type="ECO:0000256" key="4">
    <source>
        <dbReference type="ARBA" id="ARBA00022692"/>
    </source>
</evidence>
<dbReference type="GO" id="GO:0005886">
    <property type="term" value="C:plasma membrane"/>
    <property type="evidence" value="ECO:0007669"/>
    <property type="project" value="TreeGrafter"/>
</dbReference>
<dbReference type="Proteomes" id="UP000289260">
    <property type="component" value="Chromosome"/>
</dbReference>
<feature type="transmembrane region" description="Helical" evidence="8">
    <location>
        <begin position="113"/>
        <end position="132"/>
    </location>
</feature>
<reference evidence="9 10" key="1">
    <citation type="submission" date="2019-02" db="EMBL/GenBank/DDBJ databases">
        <authorList>
            <person name="Sun L."/>
            <person name="Pan D."/>
            <person name="Wu X."/>
        </authorList>
    </citation>
    <scope>NUCLEOTIDE SEQUENCE [LARGE SCALE GENOMIC DNA]</scope>
    <source>
        <strain evidence="9 10">JW-1</strain>
    </source>
</reference>
<dbReference type="PANTHER" id="PTHR31806:SF1">
    <property type="entry name" value="PURINE-CYTOSINE PERMEASE FCY2-RELATED"/>
    <property type="match status" value="1"/>
</dbReference>
<evidence type="ECO:0000256" key="6">
    <source>
        <dbReference type="ARBA" id="ARBA00023136"/>
    </source>
</evidence>
<feature type="transmembrane region" description="Helical" evidence="8">
    <location>
        <begin position="152"/>
        <end position="171"/>
    </location>
</feature>
<feature type="transmembrane region" description="Helical" evidence="8">
    <location>
        <begin position="253"/>
        <end position="276"/>
    </location>
</feature>
<dbReference type="EMBL" id="CP035806">
    <property type="protein sequence ID" value="QBE47914.1"/>
    <property type="molecule type" value="Genomic_DNA"/>
</dbReference>
<dbReference type="OrthoDB" id="9809167at2"/>
<feature type="transmembrane region" description="Helical" evidence="8">
    <location>
        <begin position="337"/>
        <end position="356"/>
    </location>
</feature>
<evidence type="ECO:0000313" key="9">
    <source>
        <dbReference type="EMBL" id="QBE47914.1"/>
    </source>
</evidence>
<keyword evidence="3 7" id="KW-0813">Transport</keyword>
<feature type="transmembrane region" description="Helical" evidence="8">
    <location>
        <begin position="210"/>
        <end position="232"/>
    </location>
</feature>
<evidence type="ECO:0000313" key="10">
    <source>
        <dbReference type="Proteomes" id="UP000289260"/>
    </source>
</evidence>
<dbReference type="PIRSF" id="PIRSF002744">
    <property type="entry name" value="Pur-cyt_permease"/>
    <property type="match status" value="1"/>
</dbReference>
<keyword evidence="4 8" id="KW-0812">Transmembrane</keyword>
<organism evidence="9 10">
    <name type="scientific">Leucobacter triazinivorans</name>
    <dbReference type="NCBI Taxonomy" id="1784719"/>
    <lineage>
        <taxon>Bacteria</taxon>
        <taxon>Bacillati</taxon>
        <taxon>Actinomycetota</taxon>
        <taxon>Actinomycetes</taxon>
        <taxon>Micrococcales</taxon>
        <taxon>Microbacteriaceae</taxon>
        <taxon>Leucobacter</taxon>
    </lineage>
</organism>
<feature type="transmembrane region" description="Helical" evidence="8">
    <location>
        <begin position="368"/>
        <end position="388"/>
    </location>
</feature>
<dbReference type="RefSeq" id="WP_130109063.1">
    <property type="nucleotide sequence ID" value="NZ_CP035806.1"/>
</dbReference>
<protein>
    <submittedName>
        <fullName evidence="9">Nitrate reductase</fullName>
    </submittedName>
</protein>
<proteinExistence type="inferred from homology"/>
<evidence type="ECO:0000256" key="2">
    <source>
        <dbReference type="ARBA" id="ARBA00008974"/>
    </source>
</evidence>
<sequence length="477" mass="50691">MRKTPATADEAFVDVATQPETRGIELISESERHGRPRELFGVWAAPMVSVLNFTIGASLTVLLGLEIWQAILVIALSNLLWVLPGIVAISGPAAGTSGSVITRAIYGVIGNKIYIAFYGWFISGVFLALNWVASSFMGAELLAQMGVDKDLALVLVTIGVAAITVLVAVYGHALILKAYAALTVALLVIFLAVTAFILPTVDWSFQQPEPLGGIELWSSLTISFAILASTPLSFSNSADMARYLPADTKPSRIVAATALGGALPTFFFTSIGALLGSVVSADALEFGIEFALLDMLPVWLVPIFVIGVIVNTVALNGMTTYTASMAFQSIGIPIRRIPSAIIIGVLGTLFTVYLVMSTSLLDAVNLMLQVLILISAPGITVYCMDIWLRRNRYDGLDLFDERPGAKYWYTGGFSVPGLAAGIIGGAAASLFLTTDFWSGAVAEAMGYIDLSAPVAMIVSGGLYLLFTRRGYTFGDAR</sequence>
<evidence type="ECO:0000256" key="7">
    <source>
        <dbReference type="PIRNR" id="PIRNR002744"/>
    </source>
</evidence>
<dbReference type="GO" id="GO:0022857">
    <property type="term" value="F:transmembrane transporter activity"/>
    <property type="evidence" value="ECO:0007669"/>
    <property type="project" value="InterPro"/>
</dbReference>
<accession>A0A4P6KES6</accession>
<dbReference type="KEGG" id="ltr:EVS81_02960"/>
<keyword evidence="6 7" id="KW-0472">Membrane</keyword>
<dbReference type="Pfam" id="PF02133">
    <property type="entry name" value="Transp_cyt_pur"/>
    <property type="match status" value="1"/>
</dbReference>
<feature type="transmembrane region" description="Helical" evidence="8">
    <location>
        <begin position="40"/>
        <end position="61"/>
    </location>
</feature>
<dbReference type="InterPro" id="IPR026030">
    <property type="entry name" value="Pur-cyt_permease_Fcy2/21/22"/>
</dbReference>
<evidence type="ECO:0000256" key="5">
    <source>
        <dbReference type="ARBA" id="ARBA00022989"/>
    </source>
</evidence>
<evidence type="ECO:0000256" key="8">
    <source>
        <dbReference type="SAM" id="Phobius"/>
    </source>
</evidence>
<gene>
    <name evidence="9" type="ORF">EVS81_02960</name>
</gene>
<dbReference type="PANTHER" id="PTHR31806">
    <property type="entry name" value="PURINE-CYTOSINE PERMEASE FCY2-RELATED"/>
    <property type="match status" value="1"/>
</dbReference>
<dbReference type="InterPro" id="IPR001248">
    <property type="entry name" value="Pur-cyt_permease"/>
</dbReference>